<dbReference type="AlphaFoldDB" id="A0AAD5U7E9"/>
<evidence type="ECO:0000313" key="2">
    <source>
        <dbReference type="Proteomes" id="UP001211065"/>
    </source>
</evidence>
<proteinExistence type="predicted"/>
<dbReference type="Proteomes" id="UP001211065">
    <property type="component" value="Unassembled WGS sequence"/>
</dbReference>
<reference evidence="1" key="1">
    <citation type="submission" date="2020-05" db="EMBL/GenBank/DDBJ databases">
        <title>Phylogenomic resolution of chytrid fungi.</title>
        <authorList>
            <person name="Stajich J.E."/>
            <person name="Amses K."/>
            <person name="Simmons R."/>
            <person name="Seto K."/>
            <person name="Myers J."/>
            <person name="Bonds A."/>
            <person name="Quandt C.A."/>
            <person name="Barry K."/>
            <person name="Liu P."/>
            <person name="Grigoriev I."/>
            <person name="Longcore J.E."/>
            <person name="James T.Y."/>
        </authorList>
    </citation>
    <scope>NUCLEOTIDE SEQUENCE</scope>
    <source>
        <strain evidence="1">JEL0476</strain>
    </source>
</reference>
<accession>A0AAD5U7E9</accession>
<protein>
    <submittedName>
        <fullName evidence="1">Uncharacterized protein</fullName>
    </submittedName>
</protein>
<gene>
    <name evidence="1" type="ORF">HK099_000525</name>
</gene>
<keyword evidence="2" id="KW-1185">Reference proteome</keyword>
<dbReference type="EMBL" id="JADGJW010000112">
    <property type="protein sequence ID" value="KAJ3223929.1"/>
    <property type="molecule type" value="Genomic_DNA"/>
</dbReference>
<organism evidence="1 2">
    <name type="scientific">Clydaea vesicula</name>
    <dbReference type="NCBI Taxonomy" id="447962"/>
    <lineage>
        <taxon>Eukaryota</taxon>
        <taxon>Fungi</taxon>
        <taxon>Fungi incertae sedis</taxon>
        <taxon>Chytridiomycota</taxon>
        <taxon>Chytridiomycota incertae sedis</taxon>
        <taxon>Chytridiomycetes</taxon>
        <taxon>Lobulomycetales</taxon>
        <taxon>Lobulomycetaceae</taxon>
        <taxon>Clydaea</taxon>
    </lineage>
</organism>
<name>A0AAD5U7E9_9FUNG</name>
<sequence>MASLSVDWNRSINSASTCESLESSDCYGGASFNTPHNNNFSSSSVFSSAHKHTPLKLSLSVDSINSTATISSNFNNIKSSLREKIPEANNCEFQMLLSESLIKEKLILLNKFHSNCKIKEYEQHLFFEEEVVKNINPSKRKEEPKMSGSILFAKKLISKEKFKNDLKAYYKTGRFDKFFLLFYQNFNKSNKKKIYVEELL</sequence>
<comment type="caution">
    <text evidence="1">The sequence shown here is derived from an EMBL/GenBank/DDBJ whole genome shotgun (WGS) entry which is preliminary data.</text>
</comment>
<evidence type="ECO:0000313" key="1">
    <source>
        <dbReference type="EMBL" id="KAJ3223929.1"/>
    </source>
</evidence>